<dbReference type="Proteomes" id="UP000288024">
    <property type="component" value="Unassembled WGS sequence"/>
</dbReference>
<evidence type="ECO:0008006" key="3">
    <source>
        <dbReference type="Google" id="ProtNLM"/>
    </source>
</evidence>
<evidence type="ECO:0000313" key="1">
    <source>
        <dbReference type="EMBL" id="RVT57238.1"/>
    </source>
</evidence>
<organism evidence="1 2">
    <name type="scientific">Niallia taxi</name>
    <dbReference type="NCBI Taxonomy" id="2499688"/>
    <lineage>
        <taxon>Bacteria</taxon>
        <taxon>Bacillati</taxon>
        <taxon>Bacillota</taxon>
        <taxon>Bacilli</taxon>
        <taxon>Bacillales</taxon>
        <taxon>Bacillaceae</taxon>
        <taxon>Niallia</taxon>
    </lineage>
</organism>
<gene>
    <name evidence="1" type="ORF">EM808_25215</name>
</gene>
<proteinExistence type="predicted"/>
<evidence type="ECO:0000313" key="2">
    <source>
        <dbReference type="Proteomes" id="UP000288024"/>
    </source>
</evidence>
<name>A0A437K441_9BACI</name>
<protein>
    <recommendedName>
        <fullName evidence="3">Antitoxin SocA-like Panacea domain-containing protein</fullName>
    </recommendedName>
</protein>
<reference evidence="1 2" key="1">
    <citation type="submission" date="2019-01" db="EMBL/GenBank/DDBJ databases">
        <title>Bacillus sp. M5HDSG1-1, whole genome shotgun sequence.</title>
        <authorList>
            <person name="Tuo L."/>
        </authorList>
    </citation>
    <scope>NUCLEOTIDE SEQUENCE [LARGE SCALE GENOMIC DNA]</scope>
    <source>
        <strain evidence="1 2">M5HDSG1-1</strain>
    </source>
</reference>
<keyword evidence="2" id="KW-1185">Reference proteome</keyword>
<dbReference type="EMBL" id="RZTZ01000018">
    <property type="protein sequence ID" value="RVT57238.1"/>
    <property type="molecule type" value="Genomic_DNA"/>
</dbReference>
<comment type="caution">
    <text evidence="1">The sequence shown here is derived from an EMBL/GenBank/DDBJ whole genome shotgun (WGS) entry which is preliminary data.</text>
</comment>
<dbReference type="AlphaFoldDB" id="A0A437K441"/>
<dbReference type="RefSeq" id="WP_127742068.1">
    <property type="nucleotide sequence ID" value="NZ_RZTZ01000018.1"/>
</dbReference>
<accession>A0A437K441</accession>
<sequence>MTIRQFADHVISVSNSKGNGITNLQLQKVMYFALGNYIRENGIDDLVFDVYTEPFEAWTYGPVVRSEYFRHKSFGRYTIRSNGEYNRNYINFDKYILKYMKKSPNELVEESHMHSTWLKNREAILRQVPIEYELEDLSRDFAI</sequence>